<evidence type="ECO:0000256" key="6">
    <source>
        <dbReference type="SAM" id="Phobius"/>
    </source>
</evidence>
<dbReference type="InterPro" id="IPR020846">
    <property type="entry name" value="MFS_dom"/>
</dbReference>
<comment type="subcellular location">
    <subcellularLocation>
        <location evidence="1">Cell membrane</location>
        <topology evidence="1">Multi-pass membrane protein</topology>
    </subcellularLocation>
</comment>
<protein>
    <submittedName>
        <fullName evidence="8">Bcr/CflA family drug resistance efflux transporter</fullName>
    </submittedName>
</protein>
<dbReference type="InterPro" id="IPR011701">
    <property type="entry name" value="MFS"/>
</dbReference>
<keyword evidence="2" id="KW-1003">Cell membrane</keyword>
<feature type="transmembrane region" description="Helical" evidence="6">
    <location>
        <begin position="304"/>
        <end position="322"/>
    </location>
</feature>
<keyword evidence="4 6" id="KW-1133">Transmembrane helix</keyword>
<feature type="transmembrane region" description="Helical" evidence="6">
    <location>
        <begin position="278"/>
        <end position="298"/>
    </location>
</feature>
<feature type="transmembrane region" description="Helical" evidence="6">
    <location>
        <begin position="334"/>
        <end position="355"/>
    </location>
</feature>
<feature type="transmembrane region" description="Helical" evidence="6">
    <location>
        <begin position="50"/>
        <end position="69"/>
    </location>
</feature>
<dbReference type="Proteomes" id="UP000632454">
    <property type="component" value="Unassembled WGS sequence"/>
</dbReference>
<name>A0ABQ1V135_9NOCA</name>
<feature type="transmembrane region" description="Helical" evidence="6">
    <location>
        <begin position="164"/>
        <end position="183"/>
    </location>
</feature>
<comment type="caution">
    <text evidence="8">The sequence shown here is derived from an EMBL/GenBank/DDBJ whole genome shotgun (WGS) entry which is preliminary data.</text>
</comment>
<feature type="transmembrane region" description="Helical" evidence="6">
    <location>
        <begin position="215"/>
        <end position="232"/>
    </location>
</feature>
<evidence type="ECO:0000256" key="5">
    <source>
        <dbReference type="ARBA" id="ARBA00023136"/>
    </source>
</evidence>
<sequence>MSELMSLPRRHATVMLLVAVMVPQLGLSLLNPSIPDMAADLGTSVSAIQLTLSGYMAGYAISMFAAGVLADRFDARTLQVWGLVLFAIGGVLAATAPTVGVLAGARVVQAIGGTSATVLCRLVIQRRYPESERMQILTSLSIVIAATPALSPFVGASLIEIATWRSLFGVLAAVGLILAFAFYRLVPSARPTTPVAVRPSSIAAGIGAALRRSGFYWHAAVISLAWMSYFLFIEQSAYLLQGIHRVSRIEYGLLLMIPAIGYISGSVLIRRMSSHARAYLLGTSIGGIGATVVIALAVSGVDSVFALVVPLAVTYVGVGAAIPHAQSGLISLNLPAQGVGAGLFFFVQMASGALYSSIIEALHLRTIAPIAIAIGTPALALMAITLTRLGLDRRRRPAATVSDEAQPREPQPAR</sequence>
<dbReference type="Gene3D" id="1.20.1720.10">
    <property type="entry name" value="Multidrug resistance protein D"/>
    <property type="match status" value="1"/>
</dbReference>
<organism evidence="8 9">
    <name type="scientific">Williamsia phyllosphaerae</name>
    <dbReference type="NCBI Taxonomy" id="885042"/>
    <lineage>
        <taxon>Bacteria</taxon>
        <taxon>Bacillati</taxon>
        <taxon>Actinomycetota</taxon>
        <taxon>Actinomycetes</taxon>
        <taxon>Mycobacteriales</taxon>
        <taxon>Nocardiaceae</taxon>
        <taxon>Williamsia</taxon>
    </lineage>
</organism>
<dbReference type="EMBL" id="BMCS01000002">
    <property type="protein sequence ID" value="GGF33940.1"/>
    <property type="molecule type" value="Genomic_DNA"/>
</dbReference>
<dbReference type="PANTHER" id="PTHR43124">
    <property type="entry name" value="PURINE EFFLUX PUMP PBUE"/>
    <property type="match status" value="1"/>
</dbReference>
<dbReference type="PANTHER" id="PTHR43124:SF3">
    <property type="entry name" value="CHLORAMPHENICOL EFFLUX PUMP RV0191"/>
    <property type="match status" value="1"/>
</dbReference>
<dbReference type="InterPro" id="IPR050189">
    <property type="entry name" value="MFS_Efflux_Transporters"/>
</dbReference>
<feature type="transmembrane region" description="Helical" evidence="6">
    <location>
        <begin position="107"/>
        <end position="124"/>
    </location>
</feature>
<gene>
    <name evidence="8" type="ORF">GCM10007298_32200</name>
</gene>
<feature type="transmembrane region" description="Helical" evidence="6">
    <location>
        <begin position="136"/>
        <end position="158"/>
    </location>
</feature>
<evidence type="ECO:0000256" key="3">
    <source>
        <dbReference type="ARBA" id="ARBA00022692"/>
    </source>
</evidence>
<evidence type="ECO:0000256" key="4">
    <source>
        <dbReference type="ARBA" id="ARBA00022989"/>
    </source>
</evidence>
<dbReference type="RefSeq" id="WP_188490955.1">
    <property type="nucleotide sequence ID" value="NZ_BMCS01000002.1"/>
</dbReference>
<keyword evidence="3 6" id="KW-0812">Transmembrane</keyword>
<keyword evidence="5 6" id="KW-0472">Membrane</keyword>
<evidence type="ECO:0000313" key="9">
    <source>
        <dbReference type="Proteomes" id="UP000632454"/>
    </source>
</evidence>
<evidence type="ECO:0000313" key="8">
    <source>
        <dbReference type="EMBL" id="GGF33940.1"/>
    </source>
</evidence>
<evidence type="ECO:0000256" key="2">
    <source>
        <dbReference type="ARBA" id="ARBA00022475"/>
    </source>
</evidence>
<keyword evidence="9" id="KW-1185">Reference proteome</keyword>
<reference evidence="9" key="1">
    <citation type="journal article" date="2019" name="Int. J. Syst. Evol. Microbiol.">
        <title>The Global Catalogue of Microorganisms (GCM) 10K type strain sequencing project: providing services to taxonomists for standard genome sequencing and annotation.</title>
        <authorList>
            <consortium name="The Broad Institute Genomics Platform"/>
            <consortium name="The Broad Institute Genome Sequencing Center for Infectious Disease"/>
            <person name="Wu L."/>
            <person name="Ma J."/>
        </authorList>
    </citation>
    <scope>NUCLEOTIDE SEQUENCE [LARGE SCALE GENOMIC DNA]</scope>
    <source>
        <strain evidence="9">CCM 7855</strain>
    </source>
</reference>
<feature type="transmembrane region" description="Helical" evidence="6">
    <location>
        <begin position="252"/>
        <end position="269"/>
    </location>
</feature>
<evidence type="ECO:0000259" key="7">
    <source>
        <dbReference type="PROSITE" id="PS50850"/>
    </source>
</evidence>
<feature type="domain" description="Major facilitator superfamily (MFS) profile" evidence="7">
    <location>
        <begin position="12"/>
        <end position="395"/>
    </location>
</feature>
<proteinExistence type="predicted"/>
<accession>A0ABQ1V135</accession>
<evidence type="ECO:0000256" key="1">
    <source>
        <dbReference type="ARBA" id="ARBA00004651"/>
    </source>
</evidence>
<feature type="transmembrane region" description="Helical" evidence="6">
    <location>
        <begin position="12"/>
        <end position="30"/>
    </location>
</feature>
<dbReference type="SUPFAM" id="SSF103473">
    <property type="entry name" value="MFS general substrate transporter"/>
    <property type="match status" value="1"/>
</dbReference>
<dbReference type="InterPro" id="IPR036259">
    <property type="entry name" value="MFS_trans_sf"/>
</dbReference>
<feature type="transmembrane region" description="Helical" evidence="6">
    <location>
        <begin position="81"/>
        <end position="101"/>
    </location>
</feature>
<feature type="transmembrane region" description="Helical" evidence="6">
    <location>
        <begin position="367"/>
        <end position="386"/>
    </location>
</feature>
<dbReference type="PROSITE" id="PS50850">
    <property type="entry name" value="MFS"/>
    <property type="match status" value="1"/>
</dbReference>
<dbReference type="Pfam" id="PF07690">
    <property type="entry name" value="MFS_1"/>
    <property type="match status" value="1"/>
</dbReference>